<dbReference type="Gene3D" id="1.20.144.10">
    <property type="entry name" value="Phosphatidic acid phosphatase type 2/haloperoxidase"/>
    <property type="match status" value="1"/>
</dbReference>
<proteinExistence type="predicted"/>
<gene>
    <name evidence="2" type="ORF">GCM10009844_11200</name>
</gene>
<feature type="domain" description="Phosphatidic acid phosphatase type 2/haloperoxidase" evidence="1">
    <location>
        <begin position="190"/>
        <end position="273"/>
    </location>
</feature>
<name>A0ABN2ZEL7_9ACTN</name>
<evidence type="ECO:0000313" key="3">
    <source>
        <dbReference type="Proteomes" id="UP001501771"/>
    </source>
</evidence>
<dbReference type="CDD" id="cd01610">
    <property type="entry name" value="PAP2_like"/>
    <property type="match status" value="1"/>
</dbReference>
<dbReference type="Proteomes" id="UP001501771">
    <property type="component" value="Unassembled WGS sequence"/>
</dbReference>
<dbReference type="InterPro" id="IPR000326">
    <property type="entry name" value="PAP2/HPO"/>
</dbReference>
<protein>
    <recommendedName>
        <fullName evidence="1">Phosphatidic acid phosphatase type 2/haloperoxidase domain-containing protein</fullName>
    </recommendedName>
</protein>
<accession>A0ABN2ZEL7</accession>
<dbReference type="RefSeq" id="WP_344148853.1">
    <property type="nucleotide sequence ID" value="NZ_BAAAQR010000002.1"/>
</dbReference>
<dbReference type="Pfam" id="PF01569">
    <property type="entry name" value="PAP2"/>
    <property type="match status" value="1"/>
</dbReference>
<reference evidence="2 3" key="1">
    <citation type="journal article" date="2019" name="Int. J. Syst. Evol. Microbiol.">
        <title>The Global Catalogue of Microorganisms (GCM) 10K type strain sequencing project: providing services to taxonomists for standard genome sequencing and annotation.</title>
        <authorList>
            <consortium name="The Broad Institute Genomics Platform"/>
            <consortium name="The Broad Institute Genome Sequencing Center for Infectious Disease"/>
            <person name="Wu L."/>
            <person name="Ma J."/>
        </authorList>
    </citation>
    <scope>NUCLEOTIDE SEQUENCE [LARGE SCALE GENOMIC DNA]</scope>
    <source>
        <strain evidence="2 3">JCM 16022</strain>
    </source>
</reference>
<keyword evidence="3" id="KW-1185">Reference proteome</keyword>
<evidence type="ECO:0000259" key="1">
    <source>
        <dbReference type="Pfam" id="PF01569"/>
    </source>
</evidence>
<dbReference type="SUPFAM" id="SSF48317">
    <property type="entry name" value="Acid phosphatase/Vanadium-dependent haloperoxidase"/>
    <property type="match status" value="1"/>
</dbReference>
<dbReference type="InterPro" id="IPR036938">
    <property type="entry name" value="PAP2/HPO_sf"/>
</dbReference>
<sequence>MKSATTRKRGSRKFVVIAVVAVLAVLGGAVEPWAYATFIDTSAKDRIEADPPPTLFPDSDIRPLEHRVDAQPPRAERLMAAWWSRHGATADDAAFVSWLEQTLPPPPSTSRRAREIKEVQAIAPKRTQAGVTAATWLESYGKDDIWKLAAHDQAEMLPPATGEALKNHVKDAIKMAKDVADVLGTKYQQSAPYVIDPSLRTDHTVVDGQVCPCSYPSRHAAEGAAASTYLTETDPHRASDYRWMLGEVAWSRVYMAGHVPSDITAGALLGDMIGEYFLVTRGQMPEPRA</sequence>
<evidence type="ECO:0000313" key="2">
    <source>
        <dbReference type="EMBL" id="GAA2141032.1"/>
    </source>
</evidence>
<dbReference type="EMBL" id="BAAAQR010000002">
    <property type="protein sequence ID" value="GAA2141032.1"/>
    <property type="molecule type" value="Genomic_DNA"/>
</dbReference>
<organism evidence="2 3">
    <name type="scientific">Nocardioides koreensis</name>
    <dbReference type="NCBI Taxonomy" id="433651"/>
    <lineage>
        <taxon>Bacteria</taxon>
        <taxon>Bacillati</taxon>
        <taxon>Actinomycetota</taxon>
        <taxon>Actinomycetes</taxon>
        <taxon>Propionibacteriales</taxon>
        <taxon>Nocardioidaceae</taxon>
        <taxon>Nocardioides</taxon>
    </lineage>
</organism>
<comment type="caution">
    <text evidence="2">The sequence shown here is derived from an EMBL/GenBank/DDBJ whole genome shotgun (WGS) entry which is preliminary data.</text>
</comment>